<dbReference type="CDD" id="cd04663">
    <property type="entry name" value="NUDIX_Hydrolase"/>
    <property type="match status" value="1"/>
</dbReference>
<proteinExistence type="predicted"/>
<dbReference type="InterPro" id="IPR000086">
    <property type="entry name" value="NUDIX_hydrolase_dom"/>
</dbReference>
<dbReference type="PROSITE" id="PS51462">
    <property type="entry name" value="NUDIX"/>
    <property type="match status" value="1"/>
</dbReference>
<dbReference type="Gene3D" id="3.90.79.10">
    <property type="entry name" value="Nucleoside Triphosphate Pyrophosphohydrolase"/>
    <property type="match status" value="1"/>
</dbReference>
<comment type="caution">
    <text evidence="2">The sequence shown here is derived from an EMBL/GenBank/DDBJ whole genome shotgun (WGS) entry which is preliminary data.</text>
</comment>
<gene>
    <name evidence="2" type="ORF">GCM10007932_32840</name>
</gene>
<dbReference type="RefSeq" id="WP_224055483.1">
    <property type="nucleotide sequence ID" value="NZ_AP025148.1"/>
</dbReference>
<evidence type="ECO:0000313" key="2">
    <source>
        <dbReference type="EMBL" id="GLQ73924.1"/>
    </source>
</evidence>
<keyword evidence="3" id="KW-1185">Reference proteome</keyword>
<feature type="domain" description="Nudix hydrolase" evidence="1">
    <location>
        <begin position="11"/>
        <end position="142"/>
    </location>
</feature>
<protein>
    <submittedName>
        <fullName evidence="2">DNA mismatch repair protein MutT</fullName>
    </submittedName>
</protein>
<sequence>MILDEQAELESRVLKVCPVVVRQKAGKRELLMFKHPLAGIQIVKGTVEPQDTSYEQAAIRELSEESGLSHVLGTQYLGRWESGYRGHIWHFVYCEVNPQPERWTFHTLDDGGHDFQFFWQDLEGKALADCHPVFLRAMEKIKRLLPVNIA</sequence>
<evidence type="ECO:0000259" key="1">
    <source>
        <dbReference type="PROSITE" id="PS51462"/>
    </source>
</evidence>
<dbReference type="InterPro" id="IPR015797">
    <property type="entry name" value="NUDIX_hydrolase-like_dom_sf"/>
</dbReference>
<accession>A0AAV5NUG0</accession>
<dbReference type="Proteomes" id="UP001156690">
    <property type="component" value="Unassembled WGS sequence"/>
</dbReference>
<dbReference type="AlphaFoldDB" id="A0AAV5NUG0"/>
<evidence type="ECO:0000313" key="3">
    <source>
        <dbReference type="Proteomes" id="UP001156690"/>
    </source>
</evidence>
<dbReference type="EMBL" id="BSNX01000041">
    <property type="protein sequence ID" value="GLQ73924.1"/>
    <property type="molecule type" value="Genomic_DNA"/>
</dbReference>
<organism evidence="2 3">
    <name type="scientific">Vibrio penaeicida</name>
    <dbReference type="NCBI Taxonomy" id="104609"/>
    <lineage>
        <taxon>Bacteria</taxon>
        <taxon>Pseudomonadati</taxon>
        <taxon>Pseudomonadota</taxon>
        <taxon>Gammaproteobacteria</taxon>
        <taxon>Vibrionales</taxon>
        <taxon>Vibrionaceae</taxon>
        <taxon>Vibrio</taxon>
    </lineage>
</organism>
<dbReference type="GO" id="GO:0003824">
    <property type="term" value="F:catalytic activity"/>
    <property type="evidence" value="ECO:0007669"/>
    <property type="project" value="UniProtKB-ARBA"/>
</dbReference>
<dbReference type="Pfam" id="PF00293">
    <property type="entry name" value="NUDIX"/>
    <property type="match status" value="1"/>
</dbReference>
<name>A0AAV5NUG0_9VIBR</name>
<dbReference type="SUPFAM" id="SSF55811">
    <property type="entry name" value="Nudix"/>
    <property type="match status" value="1"/>
</dbReference>
<reference evidence="3" key="1">
    <citation type="journal article" date="2019" name="Int. J. Syst. Evol. Microbiol.">
        <title>The Global Catalogue of Microorganisms (GCM) 10K type strain sequencing project: providing services to taxonomists for standard genome sequencing and annotation.</title>
        <authorList>
            <consortium name="The Broad Institute Genomics Platform"/>
            <consortium name="The Broad Institute Genome Sequencing Center for Infectious Disease"/>
            <person name="Wu L."/>
            <person name="Ma J."/>
        </authorList>
    </citation>
    <scope>NUCLEOTIDE SEQUENCE [LARGE SCALE GENOMIC DNA]</scope>
    <source>
        <strain evidence="3">NBRC 15640</strain>
    </source>
</reference>